<evidence type="ECO:0000256" key="5">
    <source>
        <dbReference type="ARBA" id="ARBA00022839"/>
    </source>
</evidence>
<dbReference type="PANTHER" id="PTHR30255">
    <property type="entry name" value="SINGLE-STRANDED-DNA-SPECIFIC EXONUCLEASE RECJ"/>
    <property type="match status" value="1"/>
</dbReference>
<evidence type="ECO:0000259" key="6">
    <source>
        <dbReference type="Pfam" id="PF01368"/>
    </source>
</evidence>
<keyword evidence="4" id="KW-0378">Hydrolase</keyword>
<dbReference type="InterPro" id="IPR041122">
    <property type="entry name" value="RecJ_OB"/>
</dbReference>
<dbReference type="InterPro" id="IPR038763">
    <property type="entry name" value="DHH_sf"/>
</dbReference>
<evidence type="ECO:0000259" key="7">
    <source>
        <dbReference type="Pfam" id="PF02272"/>
    </source>
</evidence>
<accession>A0ABW5DTT1</accession>
<keyword evidence="5 9" id="KW-0269">Exonuclease</keyword>
<feature type="domain" description="DHHA1" evidence="7">
    <location>
        <begin position="381"/>
        <end position="474"/>
    </location>
</feature>
<dbReference type="InterPro" id="IPR003156">
    <property type="entry name" value="DHHA1_dom"/>
</dbReference>
<keyword evidence="3" id="KW-0540">Nuclease</keyword>
<dbReference type="Pfam" id="PF01368">
    <property type="entry name" value="DHH"/>
    <property type="match status" value="1"/>
</dbReference>
<keyword evidence="10" id="KW-1185">Reference proteome</keyword>
<dbReference type="Pfam" id="PF02272">
    <property type="entry name" value="DHHA1"/>
    <property type="match status" value="1"/>
</dbReference>
<organism evidence="9 10">
    <name type="scientific">Lacibacterium aquatile</name>
    <dbReference type="NCBI Taxonomy" id="1168082"/>
    <lineage>
        <taxon>Bacteria</taxon>
        <taxon>Pseudomonadati</taxon>
        <taxon>Pseudomonadota</taxon>
        <taxon>Alphaproteobacteria</taxon>
        <taxon>Rhodospirillales</taxon>
        <taxon>Rhodospirillaceae</taxon>
    </lineage>
</organism>
<evidence type="ECO:0000313" key="10">
    <source>
        <dbReference type="Proteomes" id="UP001597295"/>
    </source>
</evidence>
<dbReference type="InterPro" id="IPR001667">
    <property type="entry name" value="DDH_dom"/>
</dbReference>
<dbReference type="PANTHER" id="PTHR30255:SF2">
    <property type="entry name" value="SINGLE-STRANDED-DNA-SPECIFIC EXONUCLEASE RECJ"/>
    <property type="match status" value="1"/>
</dbReference>
<dbReference type="Gene3D" id="3.10.310.30">
    <property type="match status" value="1"/>
</dbReference>
<evidence type="ECO:0000256" key="4">
    <source>
        <dbReference type="ARBA" id="ARBA00022801"/>
    </source>
</evidence>
<dbReference type="NCBIfam" id="TIGR00644">
    <property type="entry name" value="recJ"/>
    <property type="match status" value="1"/>
</dbReference>
<name>A0ABW5DTT1_9PROT</name>
<evidence type="ECO:0000256" key="1">
    <source>
        <dbReference type="ARBA" id="ARBA00005915"/>
    </source>
</evidence>
<dbReference type="Gene3D" id="3.90.1640.30">
    <property type="match status" value="1"/>
</dbReference>
<proteinExistence type="inferred from homology"/>
<evidence type="ECO:0000256" key="3">
    <source>
        <dbReference type="ARBA" id="ARBA00022722"/>
    </source>
</evidence>
<evidence type="ECO:0000259" key="8">
    <source>
        <dbReference type="Pfam" id="PF17768"/>
    </source>
</evidence>
<dbReference type="Proteomes" id="UP001597295">
    <property type="component" value="Unassembled WGS sequence"/>
</dbReference>
<dbReference type="GO" id="GO:0004527">
    <property type="term" value="F:exonuclease activity"/>
    <property type="evidence" value="ECO:0007669"/>
    <property type="project" value="UniProtKB-KW"/>
</dbReference>
<comment type="caution">
    <text evidence="9">The sequence shown here is derived from an EMBL/GenBank/DDBJ whole genome shotgun (WGS) entry which is preliminary data.</text>
</comment>
<reference evidence="10" key="1">
    <citation type="journal article" date="2019" name="Int. J. Syst. Evol. Microbiol.">
        <title>The Global Catalogue of Microorganisms (GCM) 10K type strain sequencing project: providing services to taxonomists for standard genome sequencing and annotation.</title>
        <authorList>
            <consortium name="The Broad Institute Genomics Platform"/>
            <consortium name="The Broad Institute Genome Sequencing Center for Infectious Disease"/>
            <person name="Wu L."/>
            <person name="Ma J."/>
        </authorList>
    </citation>
    <scope>NUCLEOTIDE SEQUENCE [LARGE SCALE GENOMIC DNA]</scope>
    <source>
        <strain evidence="10">CGMCC 1.19062</strain>
    </source>
</reference>
<dbReference type="SUPFAM" id="SSF64182">
    <property type="entry name" value="DHH phosphoesterases"/>
    <property type="match status" value="1"/>
</dbReference>
<dbReference type="InterPro" id="IPR004610">
    <property type="entry name" value="RecJ"/>
</dbReference>
<feature type="domain" description="RecJ OB" evidence="8">
    <location>
        <begin position="489"/>
        <end position="597"/>
    </location>
</feature>
<dbReference type="EMBL" id="JBHUIP010000009">
    <property type="protein sequence ID" value="MFD2263204.1"/>
    <property type="molecule type" value="Genomic_DNA"/>
</dbReference>
<feature type="domain" description="DDH" evidence="6">
    <location>
        <begin position="102"/>
        <end position="261"/>
    </location>
</feature>
<comment type="similarity">
    <text evidence="1">Belongs to the RecJ family.</text>
</comment>
<gene>
    <name evidence="9" type="primary">recJ</name>
    <name evidence="9" type="ORF">ACFSM5_09925</name>
</gene>
<dbReference type="Pfam" id="PF17768">
    <property type="entry name" value="RecJ_OB"/>
    <property type="match status" value="1"/>
</dbReference>
<dbReference type="RefSeq" id="WP_379876181.1">
    <property type="nucleotide sequence ID" value="NZ_JBHUIP010000009.1"/>
</dbReference>
<sequence length="602" mass="63183">MTKTTVPLENPDSEAYLGVERSLSGRRWYGRGGDERLALTLSQRLGLPEVIGRLLAARGIGIEEADSFLSPTLKNSLPDPSSFKDMDKAAARLALAVTNGEKIGIFGDYDVDGATSSALLNRFFTALGVPPRIYIPDRMKEGYGPNAAALLRLKSEGVGLVITVDCGATAHEPLQAAADAGLDIVVCDHHVGEPRLPPAVAVVNPNRFDEETPHRNLAAVGVAFLLAVATNRALRQQGWFAAQGRAEPNLLQWLDIVALGTVCDVVALTGVNRALVAQGLTVLRQRRNAGLVALSDIAGVKETPDAFHLGYILGPRVNAGGRVGEAGMGSRLLACDDPGEAGQLAGQLHAFNDERRAIEALVLEEAIAQVEAGGAACDHLVFAAGEGWHAGVIGIVAARLKERYNRPACVVAIENGVGKGSGRSMPGIALGDIVIAARQAGLLMNGGGHAMAAGFTGEAGRMEELRAFLAARIRDGAGEGRLVPTMGMDGALDVLGATPELVQTVARLGPFGAGNSEPRFVISPARIAKADLVGEHHVRVILTGPSGGRLKAIAFRCAETEMGQAMLTHAGRFFHLAGHLRLDNWQGREGVQLVIDDVAILS</sequence>
<protein>
    <recommendedName>
        <fullName evidence="2">Single-stranded-DNA-specific exonuclease RecJ</fullName>
    </recommendedName>
</protein>
<evidence type="ECO:0000313" key="9">
    <source>
        <dbReference type="EMBL" id="MFD2263204.1"/>
    </source>
</evidence>
<dbReference type="InterPro" id="IPR051673">
    <property type="entry name" value="SSDNA_exonuclease_RecJ"/>
</dbReference>
<evidence type="ECO:0000256" key="2">
    <source>
        <dbReference type="ARBA" id="ARBA00019841"/>
    </source>
</evidence>